<keyword evidence="3 6" id="KW-0812">Transmembrane</keyword>
<reference evidence="8" key="1">
    <citation type="submission" date="2018-02" db="EMBL/GenBank/DDBJ databases">
        <authorList>
            <person name="Kim S.-K."/>
            <person name="Jung H.-I."/>
            <person name="Lee S.-W."/>
        </authorList>
    </citation>
    <scope>NUCLEOTIDE SEQUENCE</scope>
    <source>
        <strain evidence="8">SK3146</strain>
    </source>
</reference>
<feature type="transmembrane region" description="Helical" evidence="6">
    <location>
        <begin position="187"/>
        <end position="206"/>
    </location>
</feature>
<dbReference type="PANTHER" id="PTHR30177:SF28">
    <property type="entry name" value="CHOLINE TRANSPORT SYSTEM PERMEASE PROTEIN OPUBB"/>
    <property type="match status" value="1"/>
</dbReference>
<keyword evidence="9" id="KW-1185">Reference proteome</keyword>
<feature type="transmembrane region" description="Helical" evidence="6">
    <location>
        <begin position="29"/>
        <end position="50"/>
    </location>
</feature>
<evidence type="ECO:0000256" key="5">
    <source>
        <dbReference type="ARBA" id="ARBA00023136"/>
    </source>
</evidence>
<evidence type="ECO:0000256" key="6">
    <source>
        <dbReference type="RuleBase" id="RU363032"/>
    </source>
</evidence>
<keyword evidence="2 6" id="KW-0813">Transport</keyword>
<evidence type="ECO:0000256" key="1">
    <source>
        <dbReference type="ARBA" id="ARBA00004141"/>
    </source>
</evidence>
<dbReference type="PANTHER" id="PTHR30177">
    <property type="entry name" value="GLYCINE BETAINE/L-PROLINE TRANSPORT SYSTEM PERMEASE PROTEIN PROW"/>
    <property type="match status" value="1"/>
</dbReference>
<dbReference type="SUPFAM" id="SSF161098">
    <property type="entry name" value="MetI-like"/>
    <property type="match status" value="1"/>
</dbReference>
<proteinExistence type="inferred from homology"/>
<organism evidence="8 9">
    <name type="scientific">Paenibacillus konkukensis</name>
    <dbReference type="NCBI Taxonomy" id="2020716"/>
    <lineage>
        <taxon>Bacteria</taxon>
        <taxon>Bacillati</taxon>
        <taxon>Bacillota</taxon>
        <taxon>Bacilli</taxon>
        <taxon>Bacillales</taxon>
        <taxon>Paenibacillaceae</taxon>
        <taxon>Paenibacillus</taxon>
    </lineage>
</organism>
<comment type="similarity">
    <text evidence="6">Belongs to the binding-protein-dependent transport system permease family.</text>
</comment>
<dbReference type="Proteomes" id="UP001057134">
    <property type="component" value="Chromosome"/>
</dbReference>
<dbReference type="Gene3D" id="1.10.3720.10">
    <property type="entry name" value="MetI-like"/>
    <property type="match status" value="1"/>
</dbReference>
<feature type="transmembrane region" description="Helical" evidence="6">
    <location>
        <begin position="62"/>
        <end position="85"/>
    </location>
</feature>
<feature type="transmembrane region" description="Helical" evidence="6">
    <location>
        <begin position="91"/>
        <end position="109"/>
    </location>
</feature>
<dbReference type="PROSITE" id="PS50928">
    <property type="entry name" value="ABC_TM1"/>
    <property type="match status" value="1"/>
</dbReference>
<dbReference type="InterPro" id="IPR035906">
    <property type="entry name" value="MetI-like_sf"/>
</dbReference>
<accession>A0ABY4RLC8</accession>
<evidence type="ECO:0000256" key="3">
    <source>
        <dbReference type="ARBA" id="ARBA00022692"/>
    </source>
</evidence>
<evidence type="ECO:0000256" key="2">
    <source>
        <dbReference type="ARBA" id="ARBA00022448"/>
    </source>
</evidence>
<dbReference type="EMBL" id="CP027059">
    <property type="protein sequence ID" value="UQZ82835.1"/>
    <property type="molecule type" value="Genomic_DNA"/>
</dbReference>
<evidence type="ECO:0000256" key="4">
    <source>
        <dbReference type="ARBA" id="ARBA00022989"/>
    </source>
</evidence>
<sequence length="227" mass="24268">MTGHNIWTQYADFLRDRHTDVLAAAGEHVMISAIAVIAGAAVAVPLGIYLSQSKIKWIQSVVFTIANIFQTIPSLALLALLIPLLGIGTKPAVFALFLYSLLPILRNTYTGFHSVDPSVLESARGMGYGRMQRIMHVQLPLAMPYVMSGLRMTTVYVISWTTLATLIGAGGLGDLIVAGIGVNKKELIFSGAAVAIILALLADWLLGAVEKRVTRKAKPVGAARTVS</sequence>
<feature type="domain" description="ABC transmembrane type-1" evidence="7">
    <location>
        <begin position="25"/>
        <end position="206"/>
    </location>
</feature>
<name>A0ABY4RLC8_9BACL</name>
<dbReference type="RefSeq" id="WP_249864928.1">
    <property type="nucleotide sequence ID" value="NZ_CP027059.1"/>
</dbReference>
<evidence type="ECO:0000259" key="7">
    <source>
        <dbReference type="PROSITE" id="PS50928"/>
    </source>
</evidence>
<evidence type="ECO:0000313" key="8">
    <source>
        <dbReference type="EMBL" id="UQZ82835.1"/>
    </source>
</evidence>
<keyword evidence="5 6" id="KW-0472">Membrane</keyword>
<dbReference type="InterPro" id="IPR000515">
    <property type="entry name" value="MetI-like"/>
</dbReference>
<dbReference type="Pfam" id="PF00528">
    <property type="entry name" value="BPD_transp_1"/>
    <property type="match status" value="1"/>
</dbReference>
<feature type="transmembrane region" description="Helical" evidence="6">
    <location>
        <begin position="155"/>
        <end position="181"/>
    </location>
</feature>
<comment type="subcellular location">
    <subcellularLocation>
        <location evidence="6">Cell membrane</location>
        <topology evidence="6">Multi-pass membrane protein</topology>
    </subcellularLocation>
    <subcellularLocation>
        <location evidence="1">Membrane</location>
        <topology evidence="1">Multi-pass membrane protein</topology>
    </subcellularLocation>
</comment>
<evidence type="ECO:0000313" key="9">
    <source>
        <dbReference type="Proteomes" id="UP001057134"/>
    </source>
</evidence>
<reference evidence="8" key="2">
    <citation type="journal article" date="2021" name="J Anim Sci Technol">
        <title>Complete genome sequence of Paenibacillus konkukensis sp. nov. SK3146 as a potential probiotic strain.</title>
        <authorList>
            <person name="Jung H.I."/>
            <person name="Park S."/>
            <person name="Niu K.M."/>
            <person name="Lee S.W."/>
            <person name="Kothari D."/>
            <person name="Yi K.J."/>
            <person name="Kim S.K."/>
        </authorList>
    </citation>
    <scope>NUCLEOTIDE SEQUENCE</scope>
    <source>
        <strain evidence="8">SK3146</strain>
    </source>
</reference>
<protein>
    <submittedName>
        <fullName evidence="8">Glycine betaine/carnitine/choline transport system permease protein OpuCB</fullName>
    </submittedName>
</protein>
<dbReference type="CDD" id="cd06261">
    <property type="entry name" value="TM_PBP2"/>
    <property type="match status" value="1"/>
</dbReference>
<keyword evidence="4 6" id="KW-1133">Transmembrane helix</keyword>
<gene>
    <name evidence="8" type="primary">opuCB</name>
    <name evidence="8" type="ORF">SK3146_01995</name>
</gene>
<dbReference type="InterPro" id="IPR051204">
    <property type="entry name" value="ABC_transp_perm/SBD"/>
</dbReference>